<evidence type="ECO:0000313" key="3">
    <source>
        <dbReference type="EMBL" id="PMD17049.1"/>
    </source>
</evidence>
<organism evidence="3 4">
    <name type="scientific">Hyaloscypha hepaticicola</name>
    <dbReference type="NCBI Taxonomy" id="2082293"/>
    <lineage>
        <taxon>Eukaryota</taxon>
        <taxon>Fungi</taxon>
        <taxon>Dikarya</taxon>
        <taxon>Ascomycota</taxon>
        <taxon>Pezizomycotina</taxon>
        <taxon>Leotiomycetes</taxon>
        <taxon>Helotiales</taxon>
        <taxon>Hyaloscyphaceae</taxon>
        <taxon>Hyaloscypha</taxon>
    </lineage>
</organism>
<feature type="compositionally biased region" description="Low complexity" evidence="1">
    <location>
        <begin position="1"/>
        <end position="18"/>
    </location>
</feature>
<evidence type="ECO:0000256" key="1">
    <source>
        <dbReference type="SAM" id="MobiDB-lite"/>
    </source>
</evidence>
<feature type="transmembrane region" description="Helical" evidence="2">
    <location>
        <begin position="103"/>
        <end position="123"/>
    </location>
</feature>
<keyword evidence="2" id="KW-0812">Transmembrane</keyword>
<dbReference type="OrthoDB" id="5089392at2759"/>
<feature type="transmembrane region" description="Helical" evidence="2">
    <location>
        <begin position="266"/>
        <end position="284"/>
    </location>
</feature>
<sequence length="461" mass="51084">MIESPEAPSLLDSPSPDSGPRPEQDGASNETIATTLKTPSVLDTPAFGDREAAAFVRGKKKGWRLRDQYRLKNSLLFGVGMLELANAGDFAANVWNEIPVPRFAMVLMALGGTLALAISIFAFKDAHLSRENIRNLRAERRFLHTQKADLGAEVSREVHCQLDINFRELGTEYVDRLGMDIVMGFGSVMVGFGTFLAIDGANPRVFRASNLMSGYIGNAPVALYGLANAAFSVYVWRRAHRHSKAAAKETRSVVFRRRILRVKTHAAVNAVTGIAAGAASLVTATNWEGYPVLIPCIISAITCNYLWRNRIGYDRPLVRQRVILDKTSLMEELEHITSVREIFRTADPTEWFSKVIPDPESLVSGLEFLRSNDLFEDFCSRLLMDEALASTILGPLGQEIVITEQSLLAADKEMYPRIMGIGEETLKNTGPLRFKYRERYVLEALGCCLCSEGSARVTEKC</sequence>
<accession>A0A2J6PST3</accession>
<gene>
    <name evidence="3" type="ORF">NA56DRAFT_579678</name>
</gene>
<feature type="transmembrane region" description="Helical" evidence="2">
    <location>
        <begin position="218"/>
        <end position="236"/>
    </location>
</feature>
<evidence type="ECO:0000313" key="4">
    <source>
        <dbReference type="Proteomes" id="UP000235672"/>
    </source>
</evidence>
<dbReference type="EMBL" id="KZ613502">
    <property type="protein sequence ID" value="PMD17049.1"/>
    <property type="molecule type" value="Genomic_DNA"/>
</dbReference>
<feature type="transmembrane region" description="Helical" evidence="2">
    <location>
        <begin position="177"/>
        <end position="198"/>
    </location>
</feature>
<proteinExistence type="predicted"/>
<keyword evidence="4" id="KW-1185">Reference proteome</keyword>
<protein>
    <recommendedName>
        <fullName evidence="5">Integral membrane protein</fullName>
    </recommendedName>
</protein>
<evidence type="ECO:0008006" key="5">
    <source>
        <dbReference type="Google" id="ProtNLM"/>
    </source>
</evidence>
<dbReference type="AlphaFoldDB" id="A0A2J6PST3"/>
<reference evidence="3 4" key="1">
    <citation type="submission" date="2016-05" db="EMBL/GenBank/DDBJ databases">
        <title>A degradative enzymes factory behind the ericoid mycorrhizal symbiosis.</title>
        <authorList>
            <consortium name="DOE Joint Genome Institute"/>
            <person name="Martino E."/>
            <person name="Morin E."/>
            <person name="Grelet G."/>
            <person name="Kuo A."/>
            <person name="Kohler A."/>
            <person name="Daghino S."/>
            <person name="Barry K."/>
            <person name="Choi C."/>
            <person name="Cichocki N."/>
            <person name="Clum A."/>
            <person name="Copeland A."/>
            <person name="Hainaut M."/>
            <person name="Haridas S."/>
            <person name="Labutti K."/>
            <person name="Lindquist E."/>
            <person name="Lipzen A."/>
            <person name="Khouja H.-R."/>
            <person name="Murat C."/>
            <person name="Ohm R."/>
            <person name="Olson A."/>
            <person name="Spatafora J."/>
            <person name="Veneault-Fourrey C."/>
            <person name="Henrissat B."/>
            <person name="Grigoriev I."/>
            <person name="Martin F."/>
            <person name="Perotto S."/>
        </authorList>
    </citation>
    <scope>NUCLEOTIDE SEQUENCE [LARGE SCALE GENOMIC DNA]</scope>
    <source>
        <strain evidence="3 4">UAMH 7357</strain>
    </source>
</reference>
<evidence type="ECO:0000256" key="2">
    <source>
        <dbReference type="SAM" id="Phobius"/>
    </source>
</evidence>
<dbReference type="Proteomes" id="UP000235672">
    <property type="component" value="Unassembled WGS sequence"/>
</dbReference>
<feature type="region of interest" description="Disordered" evidence="1">
    <location>
        <begin position="1"/>
        <end position="35"/>
    </location>
</feature>
<dbReference type="STRING" id="1745343.A0A2J6PST3"/>
<name>A0A2J6PST3_9HELO</name>
<feature type="compositionally biased region" description="Polar residues" evidence="1">
    <location>
        <begin position="26"/>
        <end position="35"/>
    </location>
</feature>
<feature type="transmembrane region" description="Helical" evidence="2">
    <location>
        <begin position="290"/>
        <end position="307"/>
    </location>
</feature>
<keyword evidence="2" id="KW-1133">Transmembrane helix</keyword>
<keyword evidence="2" id="KW-0472">Membrane</keyword>